<feature type="domain" description="Thioredoxin" evidence="4">
    <location>
        <begin position="184"/>
        <end position="310"/>
    </location>
</feature>
<dbReference type="GO" id="GO:0006950">
    <property type="term" value="P:response to stress"/>
    <property type="evidence" value="ECO:0007669"/>
    <property type="project" value="UniProtKB-ARBA"/>
</dbReference>
<dbReference type="SMART" id="SM00028">
    <property type="entry name" value="TPR"/>
    <property type="match status" value="3"/>
</dbReference>
<keyword evidence="3" id="KW-0175">Coiled coil</keyword>
<dbReference type="InterPro" id="IPR011990">
    <property type="entry name" value="TPR-like_helical_dom_sf"/>
</dbReference>
<feature type="coiled-coil region" evidence="3">
    <location>
        <begin position="153"/>
        <end position="199"/>
    </location>
</feature>
<dbReference type="STRING" id="4155.A0A022Q3N3"/>
<evidence type="ECO:0000256" key="1">
    <source>
        <dbReference type="ARBA" id="ARBA00022737"/>
    </source>
</evidence>
<dbReference type="InterPro" id="IPR019734">
    <property type="entry name" value="TPR_rpt"/>
</dbReference>
<dbReference type="PROSITE" id="PS00194">
    <property type="entry name" value="THIOREDOXIN_1"/>
    <property type="match status" value="1"/>
</dbReference>
<gene>
    <name evidence="5" type="ORF">MIMGU_mgv1a020652mg</name>
</gene>
<keyword evidence="2" id="KW-0802">TPR repeat</keyword>
<feature type="non-terminal residue" evidence="5">
    <location>
        <position position="1"/>
    </location>
</feature>
<evidence type="ECO:0000313" key="5">
    <source>
        <dbReference type="EMBL" id="EYU22254.1"/>
    </source>
</evidence>
<dbReference type="PANTHER" id="PTHR45883">
    <property type="entry name" value="HSC70-INTERACTING PROTEIN"/>
    <property type="match status" value="1"/>
</dbReference>
<proteinExistence type="predicted"/>
<dbReference type="Proteomes" id="UP000030748">
    <property type="component" value="Unassembled WGS sequence"/>
</dbReference>
<keyword evidence="1" id="KW-0677">Repeat</keyword>
<dbReference type="EMBL" id="KI632211">
    <property type="protein sequence ID" value="EYU22254.1"/>
    <property type="molecule type" value="Genomic_DNA"/>
</dbReference>
<dbReference type="PANTHER" id="PTHR45883:SF7">
    <property type="entry name" value="TPR REPEAT-CONTAINING THIOREDOXIN TDX"/>
    <property type="match status" value="1"/>
</dbReference>
<organism evidence="5 6">
    <name type="scientific">Erythranthe guttata</name>
    <name type="common">Yellow monkey flower</name>
    <name type="synonym">Mimulus guttatus</name>
    <dbReference type="NCBI Taxonomy" id="4155"/>
    <lineage>
        <taxon>Eukaryota</taxon>
        <taxon>Viridiplantae</taxon>
        <taxon>Streptophyta</taxon>
        <taxon>Embryophyta</taxon>
        <taxon>Tracheophyta</taxon>
        <taxon>Spermatophyta</taxon>
        <taxon>Magnoliopsida</taxon>
        <taxon>eudicotyledons</taxon>
        <taxon>Gunneridae</taxon>
        <taxon>Pentapetalae</taxon>
        <taxon>asterids</taxon>
        <taxon>lamiids</taxon>
        <taxon>Lamiales</taxon>
        <taxon>Phrymaceae</taxon>
        <taxon>Erythranthe</taxon>
    </lineage>
</organism>
<dbReference type="CDD" id="cd02947">
    <property type="entry name" value="TRX_family"/>
    <property type="match status" value="1"/>
</dbReference>
<name>A0A022Q3N3_ERYGU</name>
<dbReference type="SUPFAM" id="SSF48452">
    <property type="entry name" value="TPR-like"/>
    <property type="match status" value="1"/>
</dbReference>
<dbReference type="eggNOG" id="KOG0907">
    <property type="taxonomic scope" value="Eukaryota"/>
</dbReference>
<accession>A0A022Q3N3</accession>
<dbReference type="SUPFAM" id="SSF52833">
    <property type="entry name" value="Thioredoxin-like"/>
    <property type="match status" value="1"/>
</dbReference>
<dbReference type="eggNOG" id="KOG1308">
    <property type="taxonomic scope" value="Eukaryota"/>
</dbReference>
<dbReference type="GO" id="GO:0000118">
    <property type="term" value="C:histone deacetylase complex"/>
    <property type="evidence" value="ECO:0000318"/>
    <property type="project" value="GO_Central"/>
</dbReference>
<dbReference type="PROSITE" id="PS51352">
    <property type="entry name" value="THIOREDOXIN_2"/>
    <property type="match status" value="1"/>
</dbReference>
<dbReference type="InterPro" id="IPR017937">
    <property type="entry name" value="Thioredoxin_CS"/>
</dbReference>
<reference evidence="5 6" key="1">
    <citation type="journal article" date="2013" name="Proc. Natl. Acad. Sci. U.S.A.">
        <title>Fine-scale variation in meiotic recombination in Mimulus inferred from population shotgun sequencing.</title>
        <authorList>
            <person name="Hellsten U."/>
            <person name="Wright K.M."/>
            <person name="Jenkins J."/>
            <person name="Shu S."/>
            <person name="Yuan Y."/>
            <person name="Wessler S.R."/>
            <person name="Schmutz J."/>
            <person name="Willis J.H."/>
            <person name="Rokhsar D.S."/>
        </authorList>
    </citation>
    <scope>NUCLEOTIDE SEQUENCE [LARGE SCALE GENOMIC DNA]</scope>
    <source>
        <strain evidence="6">cv. DUN x IM62</strain>
    </source>
</reference>
<dbReference type="FunFam" id="1.25.40.10:FF:000112">
    <property type="entry name" value="FAM10 family protein"/>
    <property type="match status" value="1"/>
</dbReference>
<dbReference type="InterPro" id="IPR013766">
    <property type="entry name" value="Thioredoxin_domain"/>
</dbReference>
<evidence type="ECO:0000313" key="6">
    <source>
        <dbReference type="Proteomes" id="UP000030748"/>
    </source>
</evidence>
<sequence length="310" mass="34607">VDMAEKEIFDLDVKFDNAEVVDPDFDPPAKMGNPYIEVTEEKKEAAQLLKSKAMDAVLEGKLNEAIDRLTEAIVLNPKSAILFASRATVFVKLKKPNAANRDADAALKIDPHLAKAYKALGMSRALLGLWEIAASDLHEASKLDFDEETSTLLKKVEANAKKIEEHWEKHEQLCKEREIRKAEIERQRLAQEAKVASDLKDGEVIVIKSVGELNAKLKAATELSRLAIIYFTAKWCGPCRYISPKYEALAAKYPKAVFLKVDIEEVEDSTDLLNVRSIPCFYLSQNGVIVGQGLNISLHSLEQQIAHHAR</sequence>
<evidence type="ECO:0000256" key="2">
    <source>
        <dbReference type="ARBA" id="ARBA00022803"/>
    </source>
</evidence>
<protein>
    <recommendedName>
        <fullName evidence="4">Thioredoxin domain-containing protein</fullName>
    </recommendedName>
</protein>
<dbReference type="AlphaFoldDB" id="A0A022Q3N3"/>
<dbReference type="Gene3D" id="3.40.30.10">
    <property type="entry name" value="Glutaredoxin"/>
    <property type="match status" value="1"/>
</dbReference>
<dbReference type="InterPro" id="IPR036249">
    <property type="entry name" value="Thioredoxin-like_sf"/>
</dbReference>
<evidence type="ECO:0000256" key="3">
    <source>
        <dbReference type="SAM" id="Coils"/>
    </source>
</evidence>
<dbReference type="Gene3D" id="1.25.40.10">
    <property type="entry name" value="Tetratricopeptide repeat domain"/>
    <property type="match status" value="1"/>
</dbReference>
<keyword evidence="6" id="KW-1185">Reference proteome</keyword>
<dbReference type="GO" id="GO:0030544">
    <property type="term" value="F:Hsp70 protein binding"/>
    <property type="evidence" value="ECO:0000318"/>
    <property type="project" value="GO_Central"/>
</dbReference>
<dbReference type="Pfam" id="PF00085">
    <property type="entry name" value="Thioredoxin"/>
    <property type="match status" value="1"/>
</dbReference>
<evidence type="ECO:0000259" key="4">
    <source>
        <dbReference type="PROSITE" id="PS51352"/>
    </source>
</evidence>